<dbReference type="SUPFAM" id="SSF54913">
    <property type="entry name" value="GlnB-like"/>
    <property type="match status" value="1"/>
</dbReference>
<dbReference type="InterPro" id="IPR011322">
    <property type="entry name" value="N-reg_PII-like_a/b"/>
</dbReference>
<reference evidence="3" key="1">
    <citation type="submission" date="2016-11" db="EMBL/GenBank/DDBJ databases">
        <authorList>
            <person name="Varghese N."/>
            <person name="Submissions S."/>
        </authorList>
    </citation>
    <scope>NUCLEOTIDE SEQUENCE [LARGE SCALE GENOMIC DNA]</scope>
    <source>
        <strain evidence="3">DSM 21264</strain>
    </source>
</reference>
<comment type="similarity">
    <text evidence="1">Belongs to the CutA family.</text>
</comment>
<dbReference type="PANTHER" id="PTHR23419:SF8">
    <property type="entry name" value="FI09726P"/>
    <property type="match status" value="1"/>
</dbReference>
<dbReference type="AlphaFoldDB" id="A0A1M4VHT6"/>
<proteinExistence type="inferred from homology"/>
<protein>
    <submittedName>
        <fullName evidence="2">Divalent cation tolerance protein</fullName>
    </submittedName>
</protein>
<evidence type="ECO:0000313" key="3">
    <source>
        <dbReference type="Proteomes" id="UP000184159"/>
    </source>
</evidence>
<dbReference type="Gene3D" id="3.30.70.120">
    <property type="match status" value="1"/>
</dbReference>
<sequence length="112" mass="12876">MGETPFCMVLTTINSQEGCQMIVSRLLSAQLVACIQTLPINSHYRWEGEICTDQEILLLMKTQSRHYQAVESAIREVHSYEVPQIIQIPVMDGFQAYLHWVETVTQHPEERG</sequence>
<accession>A0A1M4VHT6</accession>
<dbReference type="EMBL" id="FQUH01000002">
    <property type="protein sequence ID" value="SHE68576.1"/>
    <property type="molecule type" value="Genomic_DNA"/>
</dbReference>
<dbReference type="InterPro" id="IPR015867">
    <property type="entry name" value="N-reg_PII/ATP_PRibTrfase_C"/>
</dbReference>
<dbReference type="Pfam" id="PF03091">
    <property type="entry name" value="CutA1"/>
    <property type="match status" value="1"/>
</dbReference>
<dbReference type="PANTHER" id="PTHR23419">
    <property type="entry name" value="DIVALENT CATION TOLERANCE CUTA-RELATED"/>
    <property type="match status" value="1"/>
</dbReference>
<keyword evidence="3" id="KW-1185">Reference proteome</keyword>
<dbReference type="InterPro" id="IPR004323">
    <property type="entry name" value="Ion_tolerance_CutA"/>
</dbReference>
<dbReference type="Proteomes" id="UP000184159">
    <property type="component" value="Unassembled WGS sequence"/>
</dbReference>
<evidence type="ECO:0000256" key="1">
    <source>
        <dbReference type="ARBA" id="ARBA00010169"/>
    </source>
</evidence>
<organism evidence="2 3">
    <name type="scientific">Vibrio gazogenes DSM 21264 = NBRC 103151</name>
    <dbReference type="NCBI Taxonomy" id="1123492"/>
    <lineage>
        <taxon>Bacteria</taxon>
        <taxon>Pseudomonadati</taxon>
        <taxon>Pseudomonadota</taxon>
        <taxon>Gammaproteobacteria</taxon>
        <taxon>Vibrionales</taxon>
        <taxon>Vibrionaceae</taxon>
        <taxon>Vibrio</taxon>
    </lineage>
</organism>
<dbReference type="RefSeq" id="WP_072955618.1">
    <property type="nucleotide sequence ID" value="NZ_FQUH01000002.1"/>
</dbReference>
<evidence type="ECO:0000313" key="2">
    <source>
        <dbReference type="EMBL" id="SHE68576.1"/>
    </source>
</evidence>
<name>A0A1M4VHT6_VIBGA</name>
<dbReference type="GO" id="GO:0005507">
    <property type="term" value="F:copper ion binding"/>
    <property type="evidence" value="ECO:0007669"/>
    <property type="project" value="TreeGrafter"/>
</dbReference>
<dbReference type="GO" id="GO:0010038">
    <property type="term" value="P:response to metal ion"/>
    <property type="evidence" value="ECO:0007669"/>
    <property type="project" value="InterPro"/>
</dbReference>
<gene>
    <name evidence="2" type="ORF">SAMN02745781_00719</name>
</gene>